<gene>
    <name evidence="5" type="ORF">EII33_02260</name>
    <name evidence="6" type="ORF">NCTC7812_02999</name>
</gene>
<feature type="transmembrane region" description="Helical" evidence="3">
    <location>
        <begin position="37"/>
        <end position="55"/>
    </location>
</feature>
<dbReference type="Pfam" id="PF00149">
    <property type="entry name" value="Metallophos"/>
    <property type="match status" value="1"/>
</dbReference>
<dbReference type="PANTHER" id="PTHR31302">
    <property type="entry name" value="TRANSMEMBRANE PROTEIN WITH METALLOPHOSPHOESTERASE DOMAIN-RELATED"/>
    <property type="match status" value="1"/>
</dbReference>
<evidence type="ECO:0000313" key="5">
    <source>
        <dbReference type="EMBL" id="RRD92926.1"/>
    </source>
</evidence>
<dbReference type="GO" id="GO:0016020">
    <property type="term" value="C:membrane"/>
    <property type="evidence" value="ECO:0007669"/>
    <property type="project" value="GOC"/>
</dbReference>
<evidence type="ECO:0000313" key="8">
    <source>
        <dbReference type="Proteomes" id="UP000396835"/>
    </source>
</evidence>
<dbReference type="AlphaFoldDB" id="A0A3P2AE00"/>
<evidence type="ECO:0000256" key="1">
    <source>
        <dbReference type="ARBA" id="ARBA00022723"/>
    </source>
</evidence>
<dbReference type="InterPro" id="IPR051158">
    <property type="entry name" value="Metallophosphoesterase_sf"/>
</dbReference>
<dbReference type="InterPro" id="IPR029052">
    <property type="entry name" value="Metallo-depent_PP-like"/>
</dbReference>
<evidence type="ECO:0000313" key="6">
    <source>
        <dbReference type="EMBL" id="VFB15411.1"/>
    </source>
</evidence>
<feature type="transmembrane region" description="Helical" evidence="3">
    <location>
        <begin position="6"/>
        <end position="25"/>
    </location>
</feature>
<dbReference type="EMBL" id="RQYF01000005">
    <property type="protein sequence ID" value="RRD92926.1"/>
    <property type="molecule type" value="Genomic_DNA"/>
</dbReference>
<dbReference type="GO" id="GO:0046872">
    <property type="term" value="F:metal ion binding"/>
    <property type="evidence" value="ECO:0007669"/>
    <property type="project" value="UniProtKB-KW"/>
</dbReference>
<evidence type="ECO:0000259" key="4">
    <source>
        <dbReference type="Pfam" id="PF00149"/>
    </source>
</evidence>
<keyword evidence="3" id="KW-0812">Transmembrane</keyword>
<dbReference type="RefSeq" id="WP_125238350.1">
    <property type="nucleotide sequence ID" value="NZ_CAACYH010000007.1"/>
</dbReference>
<protein>
    <submittedName>
        <fullName evidence="5">Metallophosphoesterase</fullName>
        <ecNumber evidence="6">3.1.-.-</ecNumber>
    </submittedName>
</protein>
<dbReference type="EC" id="3.1.-.-" evidence="6"/>
<dbReference type="CDD" id="cd07385">
    <property type="entry name" value="MPP_YkuE_C"/>
    <property type="match status" value="1"/>
</dbReference>
<dbReference type="Proteomes" id="UP000396835">
    <property type="component" value="Unassembled WGS sequence"/>
</dbReference>
<sequence>MHRIILILTLFLFIPDIYIYGMYIVRKTRKRLLRTAYWLPTALLVAGYVYFMMLTGDNAMANHTQGIGRLAIITLLIVVPKTVFMLCSLIGVLAHAVIRRCPRKLFTAIGLILAVVSFFNILYGTLVGTTRFETQETEYRSAALPQGFDGYRIVQISDIHIGSWRDNPEAIDRLTDKVNALKPDLIVFTGDLVNQQSHEIDGFQETLSKLHAPDGVFSILGNHDYGDYYRWPSPQAKEQDLAYLKEQQKAMGWKLLNNEHAVLHHKGDSIALIGVENDGEPPFSQHANLSQALKGTDGMFRILLSHNPSHWRREVLPKSDIPLMLAGHTHAMQSIFLGHSLAELIYPEWGGMYYEGSRALYVNIGIGYVGLPFRLGAWPEITVLTLRKNK</sequence>
<reference evidence="6 8" key="2">
    <citation type="submission" date="2019-02" db="EMBL/GenBank/DDBJ databases">
        <authorList>
            <consortium name="Pathogen Informatics"/>
        </authorList>
    </citation>
    <scope>NUCLEOTIDE SEQUENCE [LARGE SCALE GENOMIC DNA]</scope>
    <source>
        <strain evidence="6 8">3012STDY7078512</strain>
    </source>
</reference>
<dbReference type="InterPro" id="IPR004843">
    <property type="entry name" value="Calcineurin-like_PHP"/>
</dbReference>
<name>A0A3P2AE00_9BACE</name>
<dbReference type="OrthoDB" id="9780884at2"/>
<feature type="domain" description="Calcineurin-like phosphoesterase" evidence="4">
    <location>
        <begin position="152"/>
        <end position="331"/>
    </location>
</feature>
<proteinExistence type="predicted"/>
<keyword evidence="2 6" id="KW-0378">Hydrolase</keyword>
<dbReference type="GO" id="GO:0008758">
    <property type="term" value="F:UDP-2,3-diacylglucosamine hydrolase activity"/>
    <property type="evidence" value="ECO:0007669"/>
    <property type="project" value="TreeGrafter"/>
</dbReference>
<dbReference type="PANTHER" id="PTHR31302:SF31">
    <property type="entry name" value="PHOSPHODIESTERASE YAEI"/>
    <property type="match status" value="1"/>
</dbReference>
<evidence type="ECO:0000256" key="3">
    <source>
        <dbReference type="SAM" id="Phobius"/>
    </source>
</evidence>
<reference evidence="5 7" key="1">
    <citation type="submission" date="2018-11" db="EMBL/GenBank/DDBJ databases">
        <title>Genomes From Bacteria Associated with the Canine Oral Cavity: a Test Case for Automated Genome-Based Taxonomic Assignment.</title>
        <authorList>
            <person name="Coil D.A."/>
            <person name="Jospin G."/>
            <person name="Darling A.E."/>
            <person name="Wallis C."/>
            <person name="Davis I.J."/>
            <person name="Harris S."/>
            <person name="Eisen J.A."/>
            <person name="Holcombe L.J."/>
            <person name="O'Flynn C."/>
        </authorList>
    </citation>
    <scope>NUCLEOTIDE SEQUENCE [LARGE SCALE GENOMIC DNA]</scope>
    <source>
        <strain evidence="5 7">OH1047_COT-310</strain>
    </source>
</reference>
<dbReference type="SUPFAM" id="SSF56300">
    <property type="entry name" value="Metallo-dependent phosphatases"/>
    <property type="match status" value="1"/>
</dbReference>
<dbReference type="EMBL" id="CAACYH010000007">
    <property type="protein sequence ID" value="VFB15411.1"/>
    <property type="molecule type" value="Genomic_DNA"/>
</dbReference>
<accession>A0A3P2AE00</accession>
<keyword evidence="3" id="KW-1133">Transmembrane helix</keyword>
<evidence type="ECO:0000256" key="2">
    <source>
        <dbReference type="ARBA" id="ARBA00022801"/>
    </source>
</evidence>
<dbReference type="Gene3D" id="3.60.21.10">
    <property type="match status" value="1"/>
</dbReference>
<organism evidence="5 7">
    <name type="scientific">Prevotella heparinolytica</name>
    <dbReference type="NCBI Taxonomy" id="28113"/>
    <lineage>
        <taxon>Bacteria</taxon>
        <taxon>Pseudomonadati</taxon>
        <taxon>Bacteroidota</taxon>
        <taxon>Bacteroidia</taxon>
        <taxon>Bacteroidales</taxon>
        <taxon>Bacteroidaceae</taxon>
        <taxon>Bacteroides</taxon>
    </lineage>
</organism>
<dbReference type="Proteomes" id="UP000279562">
    <property type="component" value="Unassembled WGS sequence"/>
</dbReference>
<keyword evidence="1" id="KW-0479">Metal-binding</keyword>
<dbReference type="GO" id="GO:0009245">
    <property type="term" value="P:lipid A biosynthetic process"/>
    <property type="evidence" value="ECO:0007669"/>
    <property type="project" value="TreeGrafter"/>
</dbReference>
<evidence type="ECO:0000313" key="7">
    <source>
        <dbReference type="Proteomes" id="UP000279562"/>
    </source>
</evidence>
<keyword evidence="3" id="KW-0472">Membrane</keyword>
<keyword evidence="7" id="KW-1185">Reference proteome</keyword>
<feature type="transmembrane region" description="Helical" evidence="3">
    <location>
        <begin position="105"/>
        <end position="126"/>
    </location>
</feature>
<feature type="transmembrane region" description="Helical" evidence="3">
    <location>
        <begin position="67"/>
        <end position="93"/>
    </location>
</feature>